<dbReference type="SUPFAM" id="SSF51306">
    <property type="entry name" value="LexA/Signal peptidase"/>
    <property type="match status" value="1"/>
</dbReference>
<comment type="similarity">
    <text evidence="3 12">Belongs to the peptidase S26 family.</text>
</comment>
<dbReference type="InterPro" id="IPR019533">
    <property type="entry name" value="Peptidase_S26"/>
</dbReference>
<feature type="active site" evidence="11">
    <location>
        <position position="94"/>
    </location>
</feature>
<dbReference type="GO" id="GO:0004252">
    <property type="term" value="F:serine-type endopeptidase activity"/>
    <property type="evidence" value="ECO:0007669"/>
    <property type="project" value="InterPro"/>
</dbReference>
<evidence type="ECO:0000256" key="3">
    <source>
        <dbReference type="ARBA" id="ARBA00009370"/>
    </source>
</evidence>
<evidence type="ECO:0000256" key="1">
    <source>
        <dbReference type="ARBA" id="ARBA00000677"/>
    </source>
</evidence>
<dbReference type="GO" id="GO:0009003">
    <property type="term" value="F:signal peptidase activity"/>
    <property type="evidence" value="ECO:0007669"/>
    <property type="project" value="UniProtKB-EC"/>
</dbReference>
<dbReference type="Gene3D" id="2.10.109.10">
    <property type="entry name" value="Umud Fragment, subunit A"/>
    <property type="match status" value="1"/>
</dbReference>
<evidence type="ECO:0000256" key="12">
    <source>
        <dbReference type="RuleBase" id="RU362042"/>
    </source>
</evidence>
<evidence type="ECO:0000256" key="8">
    <source>
        <dbReference type="ARBA" id="ARBA00022801"/>
    </source>
</evidence>
<evidence type="ECO:0000259" key="13">
    <source>
        <dbReference type="Pfam" id="PF10502"/>
    </source>
</evidence>
<keyword evidence="6 12" id="KW-0645">Protease</keyword>
<feature type="active site" evidence="11">
    <location>
        <position position="53"/>
    </location>
</feature>
<keyword evidence="5" id="KW-1003">Cell membrane</keyword>
<keyword evidence="8 12" id="KW-0378">Hydrolase</keyword>
<evidence type="ECO:0000256" key="2">
    <source>
        <dbReference type="ARBA" id="ARBA00004401"/>
    </source>
</evidence>
<evidence type="ECO:0000313" key="14">
    <source>
        <dbReference type="EMBL" id="PAF24775.1"/>
    </source>
</evidence>
<dbReference type="InterPro" id="IPR019757">
    <property type="entry name" value="Pept_S26A_signal_pept_1_Lys-AS"/>
</dbReference>
<evidence type="ECO:0000313" key="15">
    <source>
        <dbReference type="Proteomes" id="UP000216133"/>
    </source>
</evidence>
<dbReference type="GO" id="GO:0006465">
    <property type="term" value="P:signal peptide processing"/>
    <property type="evidence" value="ECO:0007669"/>
    <property type="project" value="InterPro"/>
</dbReference>
<proteinExistence type="inferred from homology"/>
<comment type="caution">
    <text evidence="14">The sequence shown here is derived from an EMBL/GenBank/DDBJ whole genome shotgun (WGS) entry which is preliminary data.</text>
</comment>
<dbReference type="PROSITE" id="PS00761">
    <property type="entry name" value="SPASE_I_3"/>
    <property type="match status" value="1"/>
</dbReference>
<evidence type="ECO:0000256" key="10">
    <source>
        <dbReference type="ARBA" id="ARBA00023136"/>
    </source>
</evidence>
<dbReference type="CDD" id="cd06530">
    <property type="entry name" value="S26_SPase_I"/>
    <property type="match status" value="1"/>
</dbReference>
<dbReference type="InterPro" id="IPR019758">
    <property type="entry name" value="Pept_S26A_signal_pept_1_CS"/>
</dbReference>
<gene>
    <name evidence="14" type="primary">lepB</name>
    <name evidence="14" type="ORF">CHH61_17015</name>
</gene>
<dbReference type="PROSITE" id="PS00760">
    <property type="entry name" value="SPASE_I_2"/>
    <property type="match status" value="1"/>
</dbReference>
<evidence type="ECO:0000256" key="5">
    <source>
        <dbReference type="ARBA" id="ARBA00022475"/>
    </source>
</evidence>
<dbReference type="Pfam" id="PF10502">
    <property type="entry name" value="Peptidase_S26"/>
    <property type="match status" value="1"/>
</dbReference>
<dbReference type="InterPro" id="IPR000223">
    <property type="entry name" value="Pept_S26A_signal_pept_1"/>
</dbReference>
<comment type="catalytic activity">
    <reaction evidence="1 12">
        <text>Cleavage of hydrophobic, N-terminal signal or leader sequences from secreted and periplasmic proteins.</text>
        <dbReference type="EC" id="3.4.21.89"/>
    </reaction>
</comment>
<dbReference type="InterPro" id="IPR036286">
    <property type="entry name" value="LexA/Signal_pep-like_sf"/>
</dbReference>
<dbReference type="FunFam" id="2.10.109.10:FF:000008">
    <property type="entry name" value="Signal peptidase I"/>
    <property type="match status" value="1"/>
</dbReference>
<organism evidence="14 15">
    <name type="scientific">Shouchella clausii</name>
    <name type="common">Alkalihalobacillus clausii</name>
    <dbReference type="NCBI Taxonomy" id="79880"/>
    <lineage>
        <taxon>Bacteria</taxon>
        <taxon>Bacillati</taxon>
        <taxon>Bacillota</taxon>
        <taxon>Bacilli</taxon>
        <taxon>Bacillales</taxon>
        <taxon>Bacillaceae</taxon>
        <taxon>Shouchella</taxon>
    </lineage>
</organism>
<keyword evidence="9 12" id="KW-1133">Transmembrane helix</keyword>
<dbReference type="PANTHER" id="PTHR43390">
    <property type="entry name" value="SIGNAL PEPTIDASE I"/>
    <property type="match status" value="1"/>
</dbReference>
<dbReference type="Proteomes" id="UP000216133">
    <property type="component" value="Unassembled WGS sequence"/>
</dbReference>
<evidence type="ECO:0000256" key="11">
    <source>
        <dbReference type="PIRSR" id="PIRSR600223-1"/>
    </source>
</evidence>
<dbReference type="PRINTS" id="PR00727">
    <property type="entry name" value="LEADERPTASE"/>
</dbReference>
<evidence type="ECO:0000256" key="7">
    <source>
        <dbReference type="ARBA" id="ARBA00022692"/>
    </source>
</evidence>
<feature type="domain" description="Peptidase S26" evidence="13">
    <location>
        <begin position="24"/>
        <end position="183"/>
    </location>
</feature>
<reference evidence="14 15" key="1">
    <citation type="submission" date="2017-07" db="EMBL/GenBank/DDBJ databases">
        <title>Isolation and whole genome analysis of endospore-forming bacteria from heroin.</title>
        <authorList>
            <person name="Kalinowski J."/>
            <person name="Ahrens B."/>
            <person name="Al-Dilaimi A."/>
            <person name="Winkler A."/>
            <person name="Wibberg D."/>
            <person name="Schleenbecker U."/>
            <person name="Ruckert C."/>
            <person name="Wolfel R."/>
            <person name="Grass G."/>
        </authorList>
    </citation>
    <scope>NUCLEOTIDE SEQUENCE [LARGE SCALE GENOMIC DNA]</scope>
    <source>
        <strain evidence="14 15">7523-2</strain>
    </source>
</reference>
<dbReference type="EC" id="3.4.21.89" evidence="4 12"/>
<keyword evidence="7 12" id="KW-0812">Transmembrane</keyword>
<dbReference type="NCBIfam" id="TIGR02227">
    <property type="entry name" value="sigpep_I_bact"/>
    <property type="match status" value="1"/>
</dbReference>
<evidence type="ECO:0000256" key="4">
    <source>
        <dbReference type="ARBA" id="ARBA00013208"/>
    </source>
</evidence>
<sequence length="192" mass="21816">MLMNGRRKRGTAVAEAEKKSEFWGWVKAIAIALILAFVVRTFVMTSFEVRGVSMVPTAHDGERFIVNKLSYQFGEPERFDLIVFHATEEDSYIKRVIGLPGDTIRFEDDILYINGEQVEEPYLEEAKAAYSGPAYTEDYSFEETVPENHVFVMGDNRPASLDSRVIGPVNEDEIIGKVGLRFWPVSEFGFMD</sequence>
<dbReference type="EMBL" id="NPBS01000092">
    <property type="protein sequence ID" value="PAF24775.1"/>
    <property type="molecule type" value="Genomic_DNA"/>
</dbReference>
<dbReference type="PANTHER" id="PTHR43390:SF1">
    <property type="entry name" value="CHLOROPLAST PROCESSING PEPTIDASE"/>
    <property type="match status" value="1"/>
</dbReference>
<dbReference type="GO" id="GO:0005886">
    <property type="term" value="C:plasma membrane"/>
    <property type="evidence" value="ECO:0007669"/>
    <property type="project" value="UniProtKB-SubCell"/>
</dbReference>
<name>A0A268RWW0_SHOCL</name>
<accession>A0A268RWW0</accession>
<evidence type="ECO:0000256" key="9">
    <source>
        <dbReference type="ARBA" id="ARBA00022989"/>
    </source>
</evidence>
<comment type="subcellular location">
    <subcellularLocation>
        <location evidence="2">Cell membrane</location>
        <topology evidence="2">Single-pass type II membrane protein</topology>
    </subcellularLocation>
    <subcellularLocation>
        <location evidence="12">Membrane</location>
        <topology evidence="12">Single-pass type II membrane protein</topology>
    </subcellularLocation>
</comment>
<keyword evidence="10 12" id="KW-0472">Membrane</keyword>
<evidence type="ECO:0000256" key="6">
    <source>
        <dbReference type="ARBA" id="ARBA00022670"/>
    </source>
</evidence>
<protein>
    <recommendedName>
        <fullName evidence="4 12">Signal peptidase I</fullName>
        <ecNumber evidence="4 12">3.4.21.89</ecNumber>
    </recommendedName>
</protein>
<feature type="transmembrane region" description="Helical" evidence="12">
    <location>
        <begin position="22"/>
        <end position="43"/>
    </location>
</feature>
<dbReference type="AlphaFoldDB" id="A0A268RWW0"/>